<dbReference type="AlphaFoldDB" id="A0A0R2IJD0"/>
<feature type="chain" id="PRO_5039470551" evidence="2">
    <location>
        <begin position="24"/>
        <end position="283"/>
    </location>
</feature>
<organism evidence="5 6">
    <name type="scientific">Pediococcus cellicola</name>
    <dbReference type="NCBI Taxonomy" id="319652"/>
    <lineage>
        <taxon>Bacteria</taxon>
        <taxon>Bacillati</taxon>
        <taxon>Bacillota</taxon>
        <taxon>Bacilli</taxon>
        <taxon>Lactobacillales</taxon>
        <taxon>Lactobacillaceae</taxon>
        <taxon>Pediococcus</taxon>
    </lineage>
</organism>
<sequence length="283" mass="31879">MKKKIRFVLLLAAICLVMLPSLSGCENATTRANKTDYWGTIKKRGTVIVGLDDSFVPMGFRQKDGKLAGYDIDLAKAVFRLYGIKVDFQSIDWSMNTTELRNRTIDLIWNGFTITPERKHVVAFSNTYLNNDQVLVSRKNQNITSLQKMTGKTLGVQSGSSGAQDVDRYPQILKNRIKDKAPVLYDGFNDAFIDLNANRIQGLLIDSVYAGYYIKHEKNPAAYREIAGPFAQEQFAVGMRKGDVTLRKKVNHGLSVLYKNGTLKKINEKWFGDTAKVVKQPQN</sequence>
<keyword evidence="1 2" id="KW-0732">Signal</keyword>
<reference evidence="5 6" key="1">
    <citation type="journal article" date="2015" name="Genome Announc.">
        <title>Expanding the biotechnology potential of lactobacilli through comparative genomics of 213 strains and associated genera.</title>
        <authorList>
            <person name="Sun Z."/>
            <person name="Harris H.M."/>
            <person name="McCann A."/>
            <person name="Guo C."/>
            <person name="Argimon S."/>
            <person name="Zhang W."/>
            <person name="Yang X."/>
            <person name="Jeffery I.B."/>
            <person name="Cooney J.C."/>
            <person name="Kagawa T.F."/>
            <person name="Liu W."/>
            <person name="Song Y."/>
            <person name="Salvetti E."/>
            <person name="Wrobel A."/>
            <person name="Rasinkangas P."/>
            <person name="Parkhill J."/>
            <person name="Rea M.C."/>
            <person name="O'Sullivan O."/>
            <person name="Ritari J."/>
            <person name="Douillard F.P."/>
            <person name="Paul Ross R."/>
            <person name="Yang R."/>
            <person name="Briner A.E."/>
            <person name="Felis G.E."/>
            <person name="de Vos W.M."/>
            <person name="Barrangou R."/>
            <person name="Klaenhammer T.R."/>
            <person name="Caufield P.W."/>
            <person name="Cui Y."/>
            <person name="Zhang H."/>
            <person name="O'Toole P.W."/>
        </authorList>
    </citation>
    <scope>NUCLEOTIDE SEQUENCE [LARGE SCALE GENOMIC DNA]</scope>
    <source>
        <strain evidence="5 6">DSM 17757</strain>
    </source>
</reference>
<evidence type="ECO:0000259" key="4">
    <source>
        <dbReference type="SMART" id="SM00079"/>
    </source>
</evidence>
<keyword evidence="6" id="KW-1185">Reference proteome</keyword>
<feature type="signal peptide" evidence="2">
    <location>
        <begin position="1"/>
        <end position="23"/>
    </location>
</feature>
<evidence type="ECO:0000256" key="2">
    <source>
        <dbReference type="SAM" id="SignalP"/>
    </source>
</evidence>
<evidence type="ECO:0000259" key="3">
    <source>
        <dbReference type="SMART" id="SM00062"/>
    </source>
</evidence>
<dbReference type="PROSITE" id="PS51257">
    <property type="entry name" value="PROKAR_LIPOPROTEIN"/>
    <property type="match status" value="1"/>
</dbReference>
<comment type="caution">
    <text evidence="5">The sequence shown here is derived from an EMBL/GenBank/DDBJ whole genome shotgun (WGS) entry which is preliminary data.</text>
</comment>
<dbReference type="PANTHER" id="PTHR35936:SF34">
    <property type="entry name" value="ABC TRANSPORTER EXTRACELLULAR-BINDING PROTEIN YCKB-RELATED"/>
    <property type="match status" value="1"/>
</dbReference>
<dbReference type="OrthoDB" id="9775197at2"/>
<dbReference type="Gene3D" id="3.40.190.10">
    <property type="entry name" value="Periplasmic binding protein-like II"/>
    <property type="match status" value="2"/>
</dbReference>
<dbReference type="InterPro" id="IPR001638">
    <property type="entry name" value="Solute-binding_3/MltF_N"/>
</dbReference>
<dbReference type="RefSeq" id="WP_057752564.1">
    <property type="nucleotide sequence ID" value="NZ_BJVH01000011.1"/>
</dbReference>
<dbReference type="PATRIC" id="fig|319652.3.peg.496"/>
<accession>A0A0R2IJD0</accession>
<dbReference type="STRING" id="319652.IV80_GL000492"/>
<proteinExistence type="predicted"/>
<dbReference type="GO" id="GO:0016020">
    <property type="term" value="C:membrane"/>
    <property type="evidence" value="ECO:0007669"/>
    <property type="project" value="InterPro"/>
</dbReference>
<dbReference type="Pfam" id="PF00497">
    <property type="entry name" value="SBP_bac_3"/>
    <property type="match status" value="1"/>
</dbReference>
<dbReference type="EMBL" id="JQBR01000012">
    <property type="protein sequence ID" value="KRN65135.1"/>
    <property type="molecule type" value="Genomic_DNA"/>
</dbReference>
<dbReference type="SMART" id="SM00079">
    <property type="entry name" value="PBPe"/>
    <property type="match status" value="1"/>
</dbReference>
<feature type="domain" description="Ionotropic glutamate receptor C-terminal" evidence="4">
    <location>
        <begin position="46"/>
        <end position="273"/>
    </location>
</feature>
<dbReference type="Proteomes" id="UP000051568">
    <property type="component" value="Unassembled WGS sequence"/>
</dbReference>
<gene>
    <name evidence="5" type="ORF">IV80_GL000492</name>
</gene>
<protein>
    <submittedName>
        <fullName evidence="5">Glutamine ABC superfamily ATP binding cassette transporter, substrate binding protein</fullName>
    </submittedName>
</protein>
<dbReference type="InterPro" id="IPR001320">
    <property type="entry name" value="Iontro_rcpt_C"/>
</dbReference>
<evidence type="ECO:0000313" key="5">
    <source>
        <dbReference type="EMBL" id="KRN65135.1"/>
    </source>
</evidence>
<dbReference type="PANTHER" id="PTHR35936">
    <property type="entry name" value="MEMBRANE-BOUND LYTIC MUREIN TRANSGLYCOSYLASE F"/>
    <property type="match status" value="1"/>
</dbReference>
<feature type="domain" description="Solute-binding protein family 3/N-terminal" evidence="3">
    <location>
        <begin position="46"/>
        <end position="274"/>
    </location>
</feature>
<evidence type="ECO:0000256" key="1">
    <source>
        <dbReference type="ARBA" id="ARBA00022729"/>
    </source>
</evidence>
<dbReference type="CDD" id="cd00996">
    <property type="entry name" value="PBP2_AatB_like"/>
    <property type="match status" value="1"/>
</dbReference>
<dbReference type="SUPFAM" id="SSF53850">
    <property type="entry name" value="Periplasmic binding protein-like II"/>
    <property type="match status" value="1"/>
</dbReference>
<evidence type="ECO:0000313" key="6">
    <source>
        <dbReference type="Proteomes" id="UP000051568"/>
    </source>
</evidence>
<dbReference type="SMART" id="SM00062">
    <property type="entry name" value="PBPb"/>
    <property type="match status" value="1"/>
</dbReference>
<dbReference type="GO" id="GO:0015276">
    <property type="term" value="F:ligand-gated monoatomic ion channel activity"/>
    <property type="evidence" value="ECO:0007669"/>
    <property type="project" value="InterPro"/>
</dbReference>
<name>A0A0R2IJD0_9LACO</name>